<dbReference type="EMBL" id="BAAACX010000012">
    <property type="protein sequence ID" value="GAA0396616.1"/>
    <property type="molecule type" value="Genomic_DNA"/>
</dbReference>
<protein>
    <submittedName>
        <fullName evidence="1">YuzB family protein</fullName>
    </submittedName>
</protein>
<dbReference type="InterPro" id="IPR009910">
    <property type="entry name" value="DUF1450"/>
</dbReference>
<organism evidence="1 2">
    <name type="scientific">Paenibacillus motobuensis</name>
    <dbReference type="NCBI Taxonomy" id="295324"/>
    <lineage>
        <taxon>Bacteria</taxon>
        <taxon>Bacillati</taxon>
        <taxon>Bacillota</taxon>
        <taxon>Bacilli</taxon>
        <taxon>Bacillales</taxon>
        <taxon>Paenibacillaceae</taxon>
        <taxon>Paenibacillus</taxon>
    </lineage>
</organism>
<dbReference type="RefSeq" id="WP_343862319.1">
    <property type="nucleotide sequence ID" value="NZ_BAAACX010000012.1"/>
</dbReference>
<accession>A0ABP3IB68</accession>
<proteinExistence type="predicted"/>
<comment type="caution">
    <text evidence="1">The sequence shown here is derived from an EMBL/GenBank/DDBJ whole genome shotgun (WGS) entry which is preliminary data.</text>
</comment>
<keyword evidence="2" id="KW-1185">Reference proteome</keyword>
<dbReference type="Proteomes" id="UP001500340">
    <property type="component" value="Unassembled WGS sequence"/>
</dbReference>
<gene>
    <name evidence="1" type="ORF">GCM10008933_29010</name>
</gene>
<name>A0ABP3IB68_9BACL</name>
<evidence type="ECO:0000313" key="2">
    <source>
        <dbReference type="Proteomes" id="UP001500340"/>
    </source>
</evidence>
<reference evidence="2" key="1">
    <citation type="journal article" date="2019" name="Int. J. Syst. Evol. Microbiol.">
        <title>The Global Catalogue of Microorganisms (GCM) 10K type strain sequencing project: providing services to taxonomists for standard genome sequencing and annotation.</title>
        <authorList>
            <consortium name="The Broad Institute Genomics Platform"/>
            <consortium name="The Broad Institute Genome Sequencing Center for Infectious Disease"/>
            <person name="Wu L."/>
            <person name="Ma J."/>
        </authorList>
    </citation>
    <scope>NUCLEOTIDE SEQUENCE [LARGE SCALE GENOMIC DNA]</scope>
    <source>
        <strain evidence="2">JCM 12774</strain>
    </source>
</reference>
<sequence>MRAIVEYCTHNTAHGTEEIIDKLRQLPDCEVYEYGCLTSCGLCYLSPYALVNGESAWGETAEALYNQIMIKIQEIRLIED</sequence>
<dbReference type="Pfam" id="PF07293">
    <property type="entry name" value="DUF1450"/>
    <property type="match status" value="1"/>
</dbReference>
<evidence type="ECO:0000313" key="1">
    <source>
        <dbReference type="EMBL" id="GAA0396616.1"/>
    </source>
</evidence>